<gene>
    <name evidence="1" type="ORF">GB883_15360</name>
</gene>
<dbReference type="PANTHER" id="PTHR35984:SF1">
    <property type="entry name" value="PERIPLASMIC SERINE PROTEASE"/>
    <property type="match status" value="1"/>
</dbReference>
<dbReference type="GO" id="GO:0016020">
    <property type="term" value="C:membrane"/>
    <property type="evidence" value="ECO:0007669"/>
    <property type="project" value="InterPro"/>
</dbReference>
<proteinExistence type="predicted"/>
<reference evidence="1 2" key="1">
    <citation type="submission" date="2019-10" db="EMBL/GenBank/DDBJ databases">
        <title>Georgenia wutianyii sp. nov. and Georgenia yuyongxinii sp. nov. isolated from plateau pika (Ochotona curzoniae) in the Qinghai-Tibet plateau of China.</title>
        <authorList>
            <person name="Tian Z."/>
        </authorList>
    </citation>
    <scope>NUCLEOTIDE SEQUENCE [LARGE SCALE GENOMIC DNA]</scope>
    <source>
        <strain evidence="1 2">DSM 21501</strain>
    </source>
</reference>
<dbReference type="SUPFAM" id="SSF52096">
    <property type="entry name" value="ClpP/crotonase"/>
    <property type="match status" value="1"/>
</dbReference>
<protein>
    <submittedName>
        <fullName evidence="1">S49 family peptidase</fullName>
    </submittedName>
</protein>
<dbReference type="InterPro" id="IPR029045">
    <property type="entry name" value="ClpP/crotonase-like_dom_sf"/>
</dbReference>
<dbReference type="AlphaFoldDB" id="A0A7J5UM89"/>
<name>A0A7J5UM89_9MICO</name>
<dbReference type="OrthoDB" id="9806253at2"/>
<dbReference type="Proteomes" id="UP000451860">
    <property type="component" value="Unassembled WGS sequence"/>
</dbReference>
<dbReference type="RefSeq" id="WP_152203059.1">
    <property type="nucleotide sequence ID" value="NZ_VUKF01000021.1"/>
</dbReference>
<sequence length="305" mass="33065">MPSWDLVQTEIKAAGSAHDILRRRYVKELSDYTGRNVILYYSGWLEKEALVRQGLTGTEVNDSDKNGFMATIHKLDRSKGLDLLLHTPGGNVAATESLVDYLRAMFGTNIRVIVPQLAMSAGTMIALSAQTIVLGKHSSLGPIDPQINGIAAHGIVEEFEKARAEIAADASAIPLWQPVIAKYPPTFVGECQKAIDWANAMVKTWLQTGMFAGRSDAAAAADAVVRELGDHALTLTHDRHINAERARALGLNVTMLEDDKELQERVLTVHHASTQTLGETAAIKIIENQDGVSFISAVNPRPVGP</sequence>
<dbReference type="PANTHER" id="PTHR35984">
    <property type="entry name" value="PERIPLASMIC SERINE PROTEASE"/>
    <property type="match status" value="1"/>
</dbReference>
<dbReference type="Gene3D" id="3.90.226.10">
    <property type="entry name" value="2-enoyl-CoA Hydratase, Chain A, domain 1"/>
    <property type="match status" value="1"/>
</dbReference>
<evidence type="ECO:0000313" key="2">
    <source>
        <dbReference type="Proteomes" id="UP000451860"/>
    </source>
</evidence>
<keyword evidence="2" id="KW-1185">Reference proteome</keyword>
<evidence type="ECO:0000313" key="1">
    <source>
        <dbReference type="EMBL" id="KAE8763224.1"/>
    </source>
</evidence>
<dbReference type="EMBL" id="WHJE01000087">
    <property type="protein sequence ID" value="KAE8763224.1"/>
    <property type="molecule type" value="Genomic_DNA"/>
</dbReference>
<accession>A0A7J5UM89</accession>
<comment type="caution">
    <text evidence="1">The sequence shown here is derived from an EMBL/GenBank/DDBJ whole genome shotgun (WGS) entry which is preliminary data.</text>
</comment>
<dbReference type="Pfam" id="PF01972">
    <property type="entry name" value="SDH_protease"/>
    <property type="match status" value="1"/>
</dbReference>
<organism evidence="1 2">
    <name type="scientific">Georgenia thermotolerans</name>
    <dbReference type="NCBI Taxonomy" id="527326"/>
    <lineage>
        <taxon>Bacteria</taxon>
        <taxon>Bacillati</taxon>
        <taxon>Actinomycetota</taxon>
        <taxon>Actinomycetes</taxon>
        <taxon>Micrococcales</taxon>
        <taxon>Bogoriellaceae</taxon>
        <taxon>Georgenia</taxon>
    </lineage>
</organism>
<dbReference type="InterPro" id="IPR002825">
    <property type="entry name" value="Pept_S49_ser-pept_pro"/>
</dbReference>